<feature type="domain" description="tRNA pseudouridylate synthase B C-terminal" evidence="8">
    <location>
        <begin position="180"/>
        <end position="248"/>
    </location>
</feature>
<accession>A0A090IQJ1</accession>
<dbReference type="EMBL" id="LN554846">
    <property type="protein sequence ID" value="CED70575.1"/>
    <property type="molecule type" value="Genomic_DNA"/>
</dbReference>
<dbReference type="STRING" id="80852.AWOD_I_0481"/>
<dbReference type="SUPFAM" id="SSF88697">
    <property type="entry name" value="PUA domain-like"/>
    <property type="match status" value="1"/>
</dbReference>
<dbReference type="EC" id="5.4.99.25" evidence="5"/>
<dbReference type="NCBIfam" id="TIGR00431">
    <property type="entry name" value="TruB"/>
    <property type="match status" value="1"/>
</dbReference>
<dbReference type="GO" id="GO:1990481">
    <property type="term" value="P:mRNA pseudouridine synthesis"/>
    <property type="evidence" value="ECO:0007669"/>
    <property type="project" value="TreeGrafter"/>
</dbReference>
<evidence type="ECO:0000256" key="3">
    <source>
        <dbReference type="ARBA" id="ARBA00022694"/>
    </source>
</evidence>
<dbReference type="GeneID" id="28540029"/>
<dbReference type="InterPro" id="IPR014780">
    <property type="entry name" value="tRNA_psdUridine_synth_TruB"/>
</dbReference>
<protein>
    <recommendedName>
        <fullName evidence="5">tRNA pseudouridine synthase B</fullName>
        <ecNumber evidence="5">5.4.99.25</ecNumber>
    </recommendedName>
    <alternativeName>
        <fullName evidence="5">tRNA pseudouridine(55) synthase</fullName>
        <shortName evidence="5">Psi55 synthase</shortName>
    </alternativeName>
    <alternativeName>
        <fullName evidence="5">tRNA pseudouridylate synthase</fullName>
    </alternativeName>
    <alternativeName>
        <fullName evidence="5">tRNA-uridine isomerase</fullName>
    </alternativeName>
</protein>
<dbReference type="GO" id="GO:0160148">
    <property type="term" value="F:tRNA pseudouridine(55) synthase activity"/>
    <property type="evidence" value="ECO:0007669"/>
    <property type="project" value="UniProtKB-EC"/>
</dbReference>
<evidence type="ECO:0000313" key="9">
    <source>
        <dbReference type="EMBL" id="CED70575.1"/>
    </source>
</evidence>
<dbReference type="FunFam" id="3.30.2350.10:FF:000003">
    <property type="entry name" value="tRNA pseudouridine synthase B"/>
    <property type="match status" value="1"/>
</dbReference>
<dbReference type="CDD" id="cd02573">
    <property type="entry name" value="PseudoU_synth_EcTruB"/>
    <property type="match status" value="1"/>
</dbReference>
<dbReference type="GO" id="GO:0031119">
    <property type="term" value="P:tRNA pseudouridine synthesis"/>
    <property type="evidence" value="ECO:0007669"/>
    <property type="project" value="UniProtKB-UniRule"/>
</dbReference>
<dbReference type="CDD" id="cd21152">
    <property type="entry name" value="PUA_TruB_bacterial"/>
    <property type="match status" value="1"/>
</dbReference>
<comment type="catalytic activity">
    <reaction evidence="1 5">
        <text>uridine(55) in tRNA = pseudouridine(55) in tRNA</text>
        <dbReference type="Rhea" id="RHEA:42532"/>
        <dbReference type="Rhea" id="RHEA-COMP:10101"/>
        <dbReference type="Rhea" id="RHEA-COMP:10102"/>
        <dbReference type="ChEBI" id="CHEBI:65314"/>
        <dbReference type="ChEBI" id="CHEBI:65315"/>
        <dbReference type="EC" id="5.4.99.25"/>
    </reaction>
</comment>
<dbReference type="InterPro" id="IPR032819">
    <property type="entry name" value="TruB_C"/>
</dbReference>
<evidence type="ECO:0000259" key="7">
    <source>
        <dbReference type="Pfam" id="PF09157"/>
    </source>
</evidence>
<dbReference type="FunFam" id="2.30.130.10:FF:000004">
    <property type="entry name" value="tRNA pseudouridine synthase B"/>
    <property type="match status" value="1"/>
</dbReference>
<dbReference type="KEGG" id="awd:AWOD_I_0481"/>
<evidence type="ECO:0000256" key="5">
    <source>
        <dbReference type="HAMAP-Rule" id="MF_01080"/>
    </source>
</evidence>
<evidence type="ECO:0000313" key="10">
    <source>
        <dbReference type="Proteomes" id="UP000032427"/>
    </source>
</evidence>
<dbReference type="InterPro" id="IPR036974">
    <property type="entry name" value="PUA_sf"/>
</dbReference>
<evidence type="ECO:0000256" key="1">
    <source>
        <dbReference type="ARBA" id="ARBA00000385"/>
    </source>
</evidence>
<feature type="domain" description="tRNA pseudouridine synthase II TruB subfamily 1 C-terminal" evidence="7">
    <location>
        <begin position="251"/>
        <end position="308"/>
    </location>
</feature>
<dbReference type="HOGENOM" id="CLU_032087_0_3_6"/>
<name>A0A090IQJ1_9GAMM</name>
<evidence type="ECO:0000259" key="8">
    <source>
        <dbReference type="Pfam" id="PF16198"/>
    </source>
</evidence>
<evidence type="ECO:0000256" key="4">
    <source>
        <dbReference type="ARBA" id="ARBA00023235"/>
    </source>
</evidence>
<organism evidence="9 10">
    <name type="scientific">Aliivibrio wodanis</name>
    <dbReference type="NCBI Taxonomy" id="80852"/>
    <lineage>
        <taxon>Bacteria</taxon>
        <taxon>Pseudomonadati</taxon>
        <taxon>Pseudomonadota</taxon>
        <taxon>Gammaproteobacteria</taxon>
        <taxon>Vibrionales</taxon>
        <taxon>Vibrionaceae</taxon>
        <taxon>Aliivibrio</taxon>
    </lineage>
</organism>
<dbReference type="Gene3D" id="3.30.2350.10">
    <property type="entry name" value="Pseudouridine synthase"/>
    <property type="match status" value="1"/>
</dbReference>
<keyword evidence="10" id="KW-1185">Reference proteome</keyword>
<dbReference type="Pfam" id="PF16198">
    <property type="entry name" value="TruB_C_2"/>
    <property type="match status" value="1"/>
</dbReference>
<gene>
    <name evidence="5 9" type="primary">truB</name>
    <name evidence="9" type="ORF">AWOD_I_0481</name>
</gene>
<dbReference type="PANTHER" id="PTHR13767:SF2">
    <property type="entry name" value="PSEUDOURIDYLATE SYNTHASE TRUB1"/>
    <property type="match status" value="1"/>
</dbReference>
<dbReference type="SUPFAM" id="SSF55120">
    <property type="entry name" value="Pseudouridine synthase"/>
    <property type="match status" value="1"/>
</dbReference>
<dbReference type="HAMAP" id="MF_01080">
    <property type="entry name" value="TruB_bact"/>
    <property type="match status" value="1"/>
</dbReference>
<dbReference type="Pfam" id="PF01509">
    <property type="entry name" value="TruB_N"/>
    <property type="match status" value="1"/>
</dbReference>
<dbReference type="Gene3D" id="2.30.130.10">
    <property type="entry name" value="PUA domain"/>
    <property type="match status" value="1"/>
</dbReference>
<feature type="active site" description="Nucleophile" evidence="5">
    <location>
        <position position="47"/>
    </location>
</feature>
<comment type="function">
    <text evidence="5">Responsible for synthesis of pseudouridine from uracil-55 in the psi GC loop of transfer RNAs.</text>
</comment>
<evidence type="ECO:0000259" key="6">
    <source>
        <dbReference type="Pfam" id="PF01509"/>
    </source>
</evidence>
<dbReference type="InterPro" id="IPR015240">
    <property type="entry name" value="tRNA_sdUridine_synth_fam1_C"/>
</dbReference>
<dbReference type="PATRIC" id="fig|80852.17.peg.488"/>
<dbReference type="Proteomes" id="UP000032427">
    <property type="component" value="Chromosome 1"/>
</dbReference>
<feature type="domain" description="Pseudouridine synthase II N-terminal" evidence="6">
    <location>
        <begin position="32"/>
        <end position="179"/>
    </location>
</feature>
<dbReference type="InterPro" id="IPR015947">
    <property type="entry name" value="PUA-like_sf"/>
</dbReference>
<dbReference type="InterPro" id="IPR020103">
    <property type="entry name" value="PsdUridine_synth_cat_dom_sf"/>
</dbReference>
<comment type="similarity">
    <text evidence="2 5">Belongs to the pseudouridine synthase TruB family. Type 1 subfamily.</text>
</comment>
<dbReference type="Pfam" id="PF09157">
    <property type="entry name" value="TruB-C_2"/>
    <property type="match status" value="1"/>
</dbReference>
<evidence type="ECO:0000256" key="2">
    <source>
        <dbReference type="ARBA" id="ARBA00005642"/>
    </source>
</evidence>
<proteinExistence type="inferred from homology"/>
<dbReference type="OrthoDB" id="9802309at2"/>
<dbReference type="GO" id="GO:0003723">
    <property type="term" value="F:RNA binding"/>
    <property type="evidence" value="ECO:0007669"/>
    <property type="project" value="InterPro"/>
</dbReference>
<reference evidence="10" key="1">
    <citation type="submission" date="2014-09" db="EMBL/GenBank/DDBJ databases">
        <authorList>
            <person name="Hjerde E."/>
        </authorList>
    </citation>
    <scope>NUCLEOTIDE SEQUENCE [LARGE SCALE GENOMIC DNA]</scope>
    <source>
        <strain evidence="10">06/09/139</strain>
    </source>
</reference>
<sequence>MARRRKGRPIDGVILIDKPAGITSNDTLQKVKRIYFAEKAGHTGALDPLATGMLPLCFGEATKFSQFLLDSDKRYRVVAKLGERTNTSDSDGEVVQTREVKVDRGQLERCIAKFRGTTDQIPSMFSALKHEGRPLYEYAREGIEVPRKSRKITVYSIELIRFEGHEVEMEVHCSKGTYIRTITDDLGEMLGCGAHVTYLRRTGVSNYPYENMVTIEYLEALLEQAHREEIAPRELLDPLLMPMDSAVQDLPEVNMIPELADHVLHGQPVQVFGAPQEGIVRMTSGEERLFIGIGHIDNDGRVAPKRLVVFRDEVEEDK</sequence>
<dbReference type="PANTHER" id="PTHR13767">
    <property type="entry name" value="TRNA-PSEUDOURIDINE SYNTHASE"/>
    <property type="match status" value="1"/>
</dbReference>
<keyword evidence="4 5" id="KW-0413">Isomerase</keyword>
<keyword evidence="3 5" id="KW-0819">tRNA processing</keyword>
<dbReference type="AlphaFoldDB" id="A0A090IQJ1"/>
<dbReference type="InterPro" id="IPR002501">
    <property type="entry name" value="PsdUridine_synth_N"/>
</dbReference>